<evidence type="ECO:0000256" key="5">
    <source>
        <dbReference type="ARBA" id="ARBA00022840"/>
    </source>
</evidence>
<dbReference type="STRING" id="1121419.SAMN05443529_11394"/>
<dbReference type="GO" id="GO:0006281">
    <property type="term" value="P:DNA repair"/>
    <property type="evidence" value="ECO:0007669"/>
    <property type="project" value="UniProtKB-KW"/>
</dbReference>
<accession>A0A1G8CGD7</accession>
<evidence type="ECO:0000256" key="3">
    <source>
        <dbReference type="ARBA" id="ARBA00022801"/>
    </source>
</evidence>
<protein>
    <submittedName>
        <fullName evidence="9">PD-(D/E)XK nuclease superfamily protein</fullName>
    </submittedName>
</protein>
<dbReference type="AlphaFoldDB" id="A0A1G8CGD7"/>
<dbReference type="GO" id="GO:0016787">
    <property type="term" value="F:hydrolase activity"/>
    <property type="evidence" value="ECO:0007669"/>
    <property type="project" value="UniProtKB-KW"/>
</dbReference>
<evidence type="ECO:0000259" key="8">
    <source>
        <dbReference type="Pfam" id="PF12705"/>
    </source>
</evidence>
<feature type="domain" description="PD-(D/E)XK endonuclease-like" evidence="8">
    <location>
        <begin position="12"/>
        <end position="304"/>
    </location>
</feature>
<evidence type="ECO:0000256" key="1">
    <source>
        <dbReference type="ARBA" id="ARBA00022741"/>
    </source>
</evidence>
<dbReference type="GO" id="GO:0005524">
    <property type="term" value="F:ATP binding"/>
    <property type="evidence" value="ECO:0007669"/>
    <property type="project" value="UniProtKB-KW"/>
</dbReference>
<dbReference type="RefSeq" id="WP_176786153.1">
    <property type="nucleotide sequence ID" value="NZ_FNCP01000013.1"/>
</dbReference>
<dbReference type="InterPro" id="IPR011604">
    <property type="entry name" value="PDDEXK-like_dom_sf"/>
</dbReference>
<keyword evidence="5" id="KW-0067">ATP-binding</keyword>
<dbReference type="InterPro" id="IPR038726">
    <property type="entry name" value="PDDEXK_AddAB-type"/>
</dbReference>
<evidence type="ECO:0000256" key="7">
    <source>
        <dbReference type="ARBA" id="ARBA00023204"/>
    </source>
</evidence>
<gene>
    <name evidence="9" type="ORF">SAMN05443529_11394</name>
</gene>
<sequence length="307" mass="36849">MAYEIKEFPQLSWSFSRMKMLQECPRKYYYNYYGYHNGWLREAGEESKHIYRLKNLQPIDAFFGQKFHEAVTGIVKERKKELLEPDKFRRSINRMIKEAYHESKTLLEDWRIHPKWYAMISEVYYEGDITQEKKDSIIKKINITSENIFLSKSFKELTENDVEIIELDELKSFEINGLTAYLKIDALYRVGEKYVLVDWKTSARDDSLTDVDQLILYSWYANNVLGIRLEDLEARLEFVQLEKMEKYQFSNSDLSLIDRRIDKDLKQIQSFLLDPEINQPLPKEKFFQTKGSSLCKYCNFREICWRG</sequence>
<dbReference type="GO" id="GO:0004386">
    <property type="term" value="F:helicase activity"/>
    <property type="evidence" value="ECO:0007669"/>
    <property type="project" value="UniProtKB-KW"/>
</dbReference>
<keyword evidence="7" id="KW-0234">DNA repair</keyword>
<keyword evidence="2" id="KW-0227">DNA damage</keyword>
<dbReference type="Gene3D" id="3.90.320.10">
    <property type="match status" value="1"/>
</dbReference>
<evidence type="ECO:0000256" key="2">
    <source>
        <dbReference type="ARBA" id="ARBA00022763"/>
    </source>
</evidence>
<organism evidence="9 10">
    <name type="scientific">Desulfosporosinus hippei DSM 8344</name>
    <dbReference type="NCBI Taxonomy" id="1121419"/>
    <lineage>
        <taxon>Bacteria</taxon>
        <taxon>Bacillati</taxon>
        <taxon>Bacillota</taxon>
        <taxon>Clostridia</taxon>
        <taxon>Eubacteriales</taxon>
        <taxon>Desulfitobacteriaceae</taxon>
        <taxon>Desulfosporosinus</taxon>
    </lineage>
</organism>
<evidence type="ECO:0000256" key="4">
    <source>
        <dbReference type="ARBA" id="ARBA00022806"/>
    </source>
</evidence>
<keyword evidence="3" id="KW-0378">Hydrolase</keyword>
<dbReference type="GO" id="GO:0003677">
    <property type="term" value="F:DNA binding"/>
    <property type="evidence" value="ECO:0007669"/>
    <property type="project" value="UniProtKB-KW"/>
</dbReference>
<reference evidence="10" key="1">
    <citation type="submission" date="2016-10" db="EMBL/GenBank/DDBJ databases">
        <authorList>
            <person name="Varghese N."/>
            <person name="Submissions S."/>
        </authorList>
    </citation>
    <scope>NUCLEOTIDE SEQUENCE [LARGE SCALE GENOMIC DNA]</scope>
    <source>
        <strain evidence="10">DSM 8344</strain>
    </source>
</reference>
<name>A0A1G8CGD7_9FIRM</name>
<dbReference type="Pfam" id="PF12705">
    <property type="entry name" value="PDDEXK_1"/>
    <property type="match status" value="1"/>
</dbReference>
<evidence type="ECO:0000256" key="6">
    <source>
        <dbReference type="ARBA" id="ARBA00023125"/>
    </source>
</evidence>
<keyword evidence="4" id="KW-0347">Helicase</keyword>
<dbReference type="EMBL" id="FNCP01000013">
    <property type="protein sequence ID" value="SDH44526.1"/>
    <property type="molecule type" value="Genomic_DNA"/>
</dbReference>
<evidence type="ECO:0000313" key="10">
    <source>
        <dbReference type="Proteomes" id="UP000198656"/>
    </source>
</evidence>
<proteinExistence type="predicted"/>
<evidence type="ECO:0000313" key="9">
    <source>
        <dbReference type="EMBL" id="SDH44526.1"/>
    </source>
</evidence>
<dbReference type="Proteomes" id="UP000198656">
    <property type="component" value="Unassembled WGS sequence"/>
</dbReference>
<keyword evidence="10" id="KW-1185">Reference proteome</keyword>
<keyword evidence="6" id="KW-0238">DNA-binding</keyword>
<keyword evidence="1" id="KW-0547">Nucleotide-binding</keyword>